<feature type="domain" description="Solute-binding protein family 3/N-terminal" evidence="3">
    <location>
        <begin position="63"/>
        <end position="295"/>
    </location>
</feature>
<reference evidence="4" key="1">
    <citation type="submission" date="2021-01" db="EMBL/GenBank/DDBJ databases">
        <title>Paracoccus amoyensis sp. nov., isolated from the surface seawater along the coast of Xiamen Island, China.</title>
        <authorList>
            <person name="Lyu L."/>
        </authorList>
    </citation>
    <scope>NUCLEOTIDE SEQUENCE</scope>
    <source>
        <strain evidence="4">MJ17</strain>
    </source>
</reference>
<accession>A0A934W0V5</accession>
<dbReference type="PANTHER" id="PTHR35936:SF19">
    <property type="entry name" value="AMINO-ACID-BINDING PROTEIN YXEM-RELATED"/>
    <property type="match status" value="1"/>
</dbReference>
<evidence type="ECO:0000313" key="5">
    <source>
        <dbReference type="Proteomes" id="UP000640485"/>
    </source>
</evidence>
<feature type="signal peptide" evidence="2">
    <location>
        <begin position="1"/>
        <end position="26"/>
    </location>
</feature>
<name>A0A934W0V5_9RHOB</name>
<dbReference type="SUPFAM" id="SSF53850">
    <property type="entry name" value="Periplasmic binding protein-like II"/>
    <property type="match status" value="1"/>
</dbReference>
<gene>
    <name evidence="4" type="ORF">JJJ17_12445</name>
</gene>
<protein>
    <submittedName>
        <fullName evidence="4">ABC transporter substrate-binding protein</fullName>
    </submittedName>
</protein>
<dbReference type="Gene3D" id="3.40.190.10">
    <property type="entry name" value="Periplasmic binding protein-like II"/>
    <property type="match status" value="2"/>
</dbReference>
<comment type="caution">
    <text evidence="4">The sequence shown here is derived from an EMBL/GenBank/DDBJ whole genome shotgun (WGS) entry which is preliminary data.</text>
</comment>
<evidence type="ECO:0000259" key="3">
    <source>
        <dbReference type="SMART" id="SM00062"/>
    </source>
</evidence>
<dbReference type="Proteomes" id="UP000640485">
    <property type="component" value="Unassembled WGS sequence"/>
</dbReference>
<evidence type="ECO:0000256" key="2">
    <source>
        <dbReference type="SAM" id="SignalP"/>
    </source>
</evidence>
<proteinExistence type="predicted"/>
<organism evidence="4 5">
    <name type="scientific">Paracoccus caeni</name>
    <dbReference type="NCBI Taxonomy" id="657651"/>
    <lineage>
        <taxon>Bacteria</taxon>
        <taxon>Pseudomonadati</taxon>
        <taxon>Pseudomonadota</taxon>
        <taxon>Alphaproteobacteria</taxon>
        <taxon>Rhodobacterales</taxon>
        <taxon>Paracoccaceae</taxon>
        <taxon>Paracoccus</taxon>
    </lineage>
</organism>
<evidence type="ECO:0000256" key="1">
    <source>
        <dbReference type="ARBA" id="ARBA00022729"/>
    </source>
</evidence>
<dbReference type="CDD" id="cd01004">
    <property type="entry name" value="PBP2_MidA_like"/>
    <property type="match status" value="1"/>
</dbReference>
<dbReference type="EMBL" id="JAEPRQ010000004">
    <property type="protein sequence ID" value="MBK4216738.1"/>
    <property type="molecule type" value="Genomic_DNA"/>
</dbReference>
<dbReference type="Pfam" id="PF00497">
    <property type="entry name" value="SBP_bac_3"/>
    <property type="match status" value="1"/>
</dbReference>
<keyword evidence="5" id="KW-1185">Reference proteome</keyword>
<dbReference type="PANTHER" id="PTHR35936">
    <property type="entry name" value="MEMBRANE-BOUND LYTIC MUREIN TRANSGLYCOSYLASE F"/>
    <property type="match status" value="1"/>
</dbReference>
<feature type="chain" id="PRO_5037533484" evidence="2">
    <location>
        <begin position="27"/>
        <end position="311"/>
    </location>
</feature>
<dbReference type="InterPro" id="IPR001638">
    <property type="entry name" value="Solute-binding_3/MltF_N"/>
</dbReference>
<sequence>MSFITRTHSLFLAAALGALLPLGAQAADEIDLSPEQPNRVRAEPVQAAIDLLPADYPWVTPGKLTIASVPNRLPFAVYATDTKTPVGNEPDIAQLIADSLGLELELVPVAWADWPLGVTSGKYEAAIHNITVTEERKEKFDFSSYRNDLLGFYVATDSDITAITKREDIAGLNGAVSSGTNQEEILLRWIEENKAEGLADTQVSYFDDEVVQDLALESGRIDFYLGPNATSAFKAAKDGKIRVVGTLPGGFPDTAEIAVATRKDAGLAEAITAALNAQIENGNYAKVLAQWGLTDEALSQSQTNPPGLASK</sequence>
<dbReference type="SMART" id="SM00062">
    <property type="entry name" value="PBPb"/>
    <property type="match status" value="1"/>
</dbReference>
<keyword evidence="1 2" id="KW-0732">Signal</keyword>
<dbReference type="RefSeq" id="WP_200686931.1">
    <property type="nucleotide sequence ID" value="NZ_JAEPRQ010000004.1"/>
</dbReference>
<evidence type="ECO:0000313" key="4">
    <source>
        <dbReference type="EMBL" id="MBK4216738.1"/>
    </source>
</evidence>
<dbReference type="AlphaFoldDB" id="A0A934W0V5"/>